<dbReference type="GO" id="GO:0003824">
    <property type="term" value="F:catalytic activity"/>
    <property type="evidence" value="ECO:0007669"/>
    <property type="project" value="InterPro"/>
</dbReference>
<dbReference type="RefSeq" id="XP_038748608.1">
    <property type="nucleotide sequence ID" value="XM_038886099.1"/>
</dbReference>
<dbReference type="InterPro" id="IPR011257">
    <property type="entry name" value="DNA_glycosylase"/>
</dbReference>
<evidence type="ECO:0000313" key="4">
    <source>
        <dbReference type="EMBL" id="KAF9879147.1"/>
    </source>
</evidence>
<feature type="compositionally biased region" description="Polar residues" evidence="3">
    <location>
        <begin position="414"/>
        <end position="425"/>
    </location>
</feature>
<dbReference type="GO" id="GO:0005634">
    <property type="term" value="C:nucleus"/>
    <property type="evidence" value="ECO:0007669"/>
    <property type="project" value="UniProtKB-SubCell"/>
</dbReference>
<evidence type="ECO:0000313" key="5">
    <source>
        <dbReference type="Proteomes" id="UP000781932"/>
    </source>
</evidence>
<dbReference type="PANTHER" id="PTHR15074">
    <property type="entry name" value="METHYL-CPG-BINDING PROTEIN"/>
    <property type="match status" value="1"/>
</dbReference>
<reference evidence="4" key="1">
    <citation type="submission" date="2020-03" db="EMBL/GenBank/DDBJ databases">
        <authorList>
            <person name="He L."/>
        </authorList>
    </citation>
    <scope>NUCLEOTIDE SEQUENCE</scope>
    <source>
        <strain evidence="4">CkLH20</strain>
    </source>
</reference>
<feature type="region of interest" description="Disordered" evidence="3">
    <location>
        <begin position="240"/>
        <end position="348"/>
    </location>
</feature>
<feature type="compositionally biased region" description="Polar residues" evidence="3">
    <location>
        <begin position="313"/>
        <end position="322"/>
    </location>
</feature>
<dbReference type="SUPFAM" id="SSF48150">
    <property type="entry name" value="DNA-glycosylase"/>
    <property type="match status" value="1"/>
</dbReference>
<dbReference type="GO" id="GO:0006281">
    <property type="term" value="P:DNA repair"/>
    <property type="evidence" value="ECO:0007669"/>
    <property type="project" value="InterPro"/>
</dbReference>
<evidence type="ECO:0000256" key="3">
    <source>
        <dbReference type="SAM" id="MobiDB-lite"/>
    </source>
</evidence>
<name>A0A9P6I959_9PEZI</name>
<feature type="compositionally biased region" description="Basic and acidic residues" evidence="3">
    <location>
        <begin position="174"/>
        <end position="189"/>
    </location>
</feature>
<dbReference type="PANTHER" id="PTHR15074:SF0">
    <property type="entry name" value="METHYL-CPG-BINDING DOMAIN PROTEIN 4-LIKE PROTEIN"/>
    <property type="match status" value="1"/>
</dbReference>
<dbReference type="InterPro" id="IPR045138">
    <property type="entry name" value="MeCP2/MBD4"/>
</dbReference>
<dbReference type="GO" id="GO:0003677">
    <property type="term" value="F:DNA binding"/>
    <property type="evidence" value="ECO:0007669"/>
    <property type="project" value="InterPro"/>
</dbReference>
<dbReference type="EMBL" id="JAATWM020000008">
    <property type="protein sequence ID" value="KAF9879147.1"/>
    <property type="molecule type" value="Genomic_DNA"/>
</dbReference>
<dbReference type="GeneID" id="62159173"/>
<feature type="region of interest" description="Disordered" evidence="3">
    <location>
        <begin position="117"/>
        <end position="143"/>
    </location>
</feature>
<proteinExistence type="predicted"/>
<protein>
    <submittedName>
        <fullName evidence="4">Methyl-CpG binding domain-containing protein 4</fullName>
    </submittedName>
</protein>
<evidence type="ECO:0000256" key="2">
    <source>
        <dbReference type="ARBA" id="ARBA00023242"/>
    </source>
</evidence>
<comment type="subcellular location">
    <subcellularLocation>
        <location evidence="1">Nucleus</location>
    </subcellularLocation>
</comment>
<comment type="caution">
    <text evidence="4">The sequence shown here is derived from an EMBL/GenBank/DDBJ whole genome shotgun (WGS) entry which is preliminary data.</text>
</comment>
<accession>A0A9P6I959</accession>
<organism evidence="4 5">
    <name type="scientific">Colletotrichum karsti</name>
    <dbReference type="NCBI Taxonomy" id="1095194"/>
    <lineage>
        <taxon>Eukaryota</taxon>
        <taxon>Fungi</taxon>
        <taxon>Dikarya</taxon>
        <taxon>Ascomycota</taxon>
        <taxon>Pezizomycotina</taxon>
        <taxon>Sordariomycetes</taxon>
        <taxon>Hypocreomycetidae</taxon>
        <taxon>Glomerellales</taxon>
        <taxon>Glomerellaceae</taxon>
        <taxon>Colletotrichum</taxon>
        <taxon>Colletotrichum boninense species complex</taxon>
    </lineage>
</organism>
<feature type="region of interest" description="Disordered" evidence="3">
    <location>
        <begin position="405"/>
        <end position="425"/>
    </location>
</feature>
<dbReference type="Proteomes" id="UP000781932">
    <property type="component" value="Unassembled WGS sequence"/>
</dbReference>
<gene>
    <name evidence="4" type="ORF">CkaCkLH20_03380</name>
</gene>
<reference evidence="4" key="2">
    <citation type="submission" date="2020-11" db="EMBL/GenBank/DDBJ databases">
        <title>Whole genome sequencing of Colletotrichum sp.</title>
        <authorList>
            <person name="Li H."/>
        </authorList>
    </citation>
    <scope>NUCLEOTIDE SEQUENCE</scope>
    <source>
        <strain evidence="4">CkLH20</strain>
    </source>
</reference>
<keyword evidence="2" id="KW-0539">Nucleus</keyword>
<dbReference type="AlphaFoldDB" id="A0A9P6I959"/>
<dbReference type="OrthoDB" id="10265068at2759"/>
<sequence>MARPLAQDFFVGFDVSDHDKAFLLEILTNPGTPLEEKVAIYETCLFSGFQDWQLMLERAASIRKNNPPPASELDARDVLAYVQRPSEDTLADERVREAWAATDQSIKKLAAMVPAREPVTTQPPADVPRPSNATPADEGTREPWAATNESIRKLVALLQEPAIVNHEDHQIIKREGVAKREREDDAQDKRVKRRRTASSKATSHYFAQPADEQPSQQPASPAAGNVQAGGTSAVLRNGIATPRSSSHKSTEIEAAGDGPSDPLQARNAANIAGSSNGGNDDIAGDLKVNGPRTARALRANVPTRRSTRLAPSPSLTPSSGAITSPFFASAPAQSPVKQSPKKRNGGLVSTIPFPPLSAPKFGLIQEEFAHDPFWLMTVVTFLVKTAGTVAIPTFYKVKETYPTPAHLADPDPATASSITKPHPTETTAADDAWEMGHFTQGKYALDSWRIFCRDELLGRARDWNGAGAAPNFQPEWMRVRPDDKELRACLRWMWMREGWEWDPATGERTVLREEMRRAVEEKRVTYDEVGGLRILSEPRPE</sequence>
<dbReference type="Gene3D" id="1.10.340.30">
    <property type="entry name" value="Hypothetical protein, domain 2"/>
    <property type="match status" value="2"/>
</dbReference>
<evidence type="ECO:0000256" key="1">
    <source>
        <dbReference type="ARBA" id="ARBA00004123"/>
    </source>
</evidence>
<feature type="region of interest" description="Disordered" evidence="3">
    <location>
        <begin position="174"/>
        <end position="228"/>
    </location>
</feature>
<keyword evidence="5" id="KW-1185">Reference proteome</keyword>